<evidence type="ECO:0000256" key="2">
    <source>
        <dbReference type="ARBA" id="ARBA00006386"/>
    </source>
</evidence>
<evidence type="ECO:0008006" key="10">
    <source>
        <dbReference type="Google" id="ProtNLM"/>
    </source>
</evidence>
<evidence type="ECO:0000256" key="4">
    <source>
        <dbReference type="ARBA" id="ARBA00022692"/>
    </source>
</evidence>
<sequence length="300" mass="32499">MDINVFFQTIVHYTIDVAPALALGFFISGLIHEFLPDDFVAKYLAKKNIFSILWATLIGVFLPVCCLGSLPVAVSFYKKGARLGPILAFIVATPATSITALLLTYKLLGAKFTVFIFFAAIILGVIMGLIGNLFSYEPKAVGKTKSCCVDECSGDVCTCERHHSLFSKIKSVFVYAFWTMPRDIGKEILIGLFLAALITSIAPIGTLIKLYLGGAFGYVFTLVFGLFMYLCSTGSVPLVHAFVKAGMNTGASMLLLLAGPVTSFGTMLVVRKQFGNKILAVYVITISIVALILSYEFSLI</sequence>
<reference evidence="8 9" key="1">
    <citation type="journal article" date="2016" name="Nat. Commun.">
        <title>Thousands of microbial genomes shed light on interconnected biogeochemical processes in an aquifer system.</title>
        <authorList>
            <person name="Anantharaman K."/>
            <person name="Brown C.T."/>
            <person name="Hug L.A."/>
            <person name="Sharon I."/>
            <person name="Castelle C.J."/>
            <person name="Probst A.J."/>
            <person name="Thomas B.C."/>
            <person name="Singh A."/>
            <person name="Wilkins M.J."/>
            <person name="Karaoz U."/>
            <person name="Brodie E.L."/>
            <person name="Williams K.H."/>
            <person name="Hubbard S.S."/>
            <person name="Banfield J.F."/>
        </authorList>
    </citation>
    <scope>NUCLEOTIDE SEQUENCE [LARGE SCALE GENOMIC DNA]</scope>
</reference>
<evidence type="ECO:0000256" key="3">
    <source>
        <dbReference type="ARBA" id="ARBA00022475"/>
    </source>
</evidence>
<accession>A0A1F4R8T9</accession>
<comment type="caution">
    <text evidence="8">The sequence shown here is derived from an EMBL/GenBank/DDBJ whole genome shotgun (WGS) entry which is preliminary data.</text>
</comment>
<dbReference type="InterPro" id="IPR052923">
    <property type="entry name" value="UPF0718"/>
</dbReference>
<keyword evidence="6 7" id="KW-0472">Membrane</keyword>
<protein>
    <recommendedName>
        <fullName evidence="10">Permease</fullName>
    </recommendedName>
</protein>
<proteinExistence type="inferred from homology"/>
<feature type="transmembrane region" description="Helical" evidence="7">
    <location>
        <begin position="215"/>
        <end position="239"/>
    </location>
</feature>
<evidence type="ECO:0000313" key="8">
    <source>
        <dbReference type="EMBL" id="OGC04589.1"/>
    </source>
</evidence>
<evidence type="ECO:0000256" key="7">
    <source>
        <dbReference type="SAM" id="Phobius"/>
    </source>
</evidence>
<gene>
    <name evidence="8" type="ORF">A3H38_02855</name>
</gene>
<comment type="similarity">
    <text evidence="2">Belongs to the UPF0718 family.</text>
</comment>
<organism evidence="8 9">
    <name type="scientific">candidate division WOR-1 bacterium RIFCSPLOWO2_02_FULL_46_20</name>
    <dbReference type="NCBI Taxonomy" id="1802567"/>
    <lineage>
        <taxon>Bacteria</taxon>
        <taxon>Bacillati</taxon>
        <taxon>Saganbacteria</taxon>
    </lineage>
</organism>
<evidence type="ECO:0000313" key="9">
    <source>
        <dbReference type="Proteomes" id="UP000176938"/>
    </source>
</evidence>
<feature type="transmembrane region" description="Helical" evidence="7">
    <location>
        <begin position="279"/>
        <end position="297"/>
    </location>
</feature>
<dbReference type="PANTHER" id="PTHR34184">
    <property type="entry name" value="UPF0718 PROTEIN YCGR"/>
    <property type="match status" value="1"/>
</dbReference>
<feature type="transmembrane region" description="Helical" evidence="7">
    <location>
        <begin position="112"/>
        <end position="134"/>
    </location>
</feature>
<comment type="subcellular location">
    <subcellularLocation>
        <location evidence="1">Cell membrane</location>
        <topology evidence="1">Multi-pass membrane protein</topology>
    </subcellularLocation>
</comment>
<dbReference type="GO" id="GO:0005886">
    <property type="term" value="C:plasma membrane"/>
    <property type="evidence" value="ECO:0007669"/>
    <property type="project" value="UniProtKB-SubCell"/>
</dbReference>
<keyword evidence="4 7" id="KW-0812">Transmembrane</keyword>
<dbReference type="EMBL" id="METP01000048">
    <property type="protein sequence ID" value="OGC04589.1"/>
    <property type="molecule type" value="Genomic_DNA"/>
</dbReference>
<feature type="transmembrane region" description="Helical" evidence="7">
    <location>
        <begin position="83"/>
        <end position="105"/>
    </location>
</feature>
<name>A0A1F4R8T9_UNCSA</name>
<dbReference type="Pfam" id="PF03773">
    <property type="entry name" value="ArsP_1"/>
    <property type="match status" value="1"/>
</dbReference>
<keyword evidence="5 7" id="KW-1133">Transmembrane helix</keyword>
<dbReference type="InterPro" id="IPR005524">
    <property type="entry name" value="DUF318"/>
</dbReference>
<feature type="transmembrane region" description="Helical" evidence="7">
    <location>
        <begin position="6"/>
        <end position="31"/>
    </location>
</feature>
<feature type="transmembrane region" description="Helical" evidence="7">
    <location>
        <begin position="188"/>
        <end position="208"/>
    </location>
</feature>
<feature type="transmembrane region" description="Helical" evidence="7">
    <location>
        <begin position="251"/>
        <end position="270"/>
    </location>
</feature>
<keyword evidence="3" id="KW-1003">Cell membrane</keyword>
<evidence type="ECO:0000256" key="6">
    <source>
        <dbReference type="ARBA" id="ARBA00023136"/>
    </source>
</evidence>
<feature type="transmembrane region" description="Helical" evidence="7">
    <location>
        <begin position="52"/>
        <end position="77"/>
    </location>
</feature>
<evidence type="ECO:0000256" key="1">
    <source>
        <dbReference type="ARBA" id="ARBA00004651"/>
    </source>
</evidence>
<dbReference type="PANTHER" id="PTHR34184:SF4">
    <property type="entry name" value="UPF0718 PROTEIN YCGR"/>
    <property type="match status" value="1"/>
</dbReference>
<evidence type="ECO:0000256" key="5">
    <source>
        <dbReference type="ARBA" id="ARBA00022989"/>
    </source>
</evidence>
<dbReference type="AlphaFoldDB" id="A0A1F4R8T9"/>
<dbReference type="Proteomes" id="UP000176938">
    <property type="component" value="Unassembled WGS sequence"/>
</dbReference>